<dbReference type="InterPro" id="IPR007757">
    <property type="entry name" value="MT-A70-like"/>
</dbReference>
<reference evidence="4" key="1">
    <citation type="journal article" date="2014" name="Front. Microbiol.">
        <title>High frequency of phylogenetically diverse reductive dehalogenase-homologous genes in deep subseafloor sedimentary metagenomes.</title>
        <authorList>
            <person name="Kawai M."/>
            <person name="Futagami T."/>
            <person name="Toyoda A."/>
            <person name="Takaki Y."/>
            <person name="Nishi S."/>
            <person name="Hori S."/>
            <person name="Arai W."/>
            <person name="Tsubouchi T."/>
            <person name="Morono Y."/>
            <person name="Uchiyama I."/>
            <person name="Ito T."/>
            <person name="Fujiyama A."/>
            <person name="Inagaki F."/>
            <person name="Takami H."/>
        </authorList>
    </citation>
    <scope>NUCLEOTIDE SEQUENCE</scope>
    <source>
        <strain evidence="4">Expedition CK06-06</strain>
    </source>
</reference>
<proteinExistence type="predicted"/>
<keyword evidence="1" id="KW-0489">Methyltransferase</keyword>
<dbReference type="PANTHER" id="PTHR12829">
    <property type="entry name" value="N6-ADENOSINE-METHYLTRANSFERASE"/>
    <property type="match status" value="1"/>
</dbReference>
<dbReference type="PROSITE" id="PS51143">
    <property type="entry name" value="MT_A70"/>
    <property type="match status" value="1"/>
</dbReference>
<keyword evidence="2" id="KW-0808">Transferase</keyword>
<protein>
    <submittedName>
        <fullName evidence="4">Uncharacterized protein</fullName>
    </submittedName>
</protein>
<dbReference type="Pfam" id="PF05063">
    <property type="entry name" value="MT-A70"/>
    <property type="match status" value="1"/>
</dbReference>
<feature type="non-terminal residue" evidence="4">
    <location>
        <position position="248"/>
    </location>
</feature>
<evidence type="ECO:0000256" key="2">
    <source>
        <dbReference type="ARBA" id="ARBA00022679"/>
    </source>
</evidence>
<gene>
    <name evidence="4" type="ORF">S12H4_37776</name>
</gene>
<evidence type="ECO:0000313" key="4">
    <source>
        <dbReference type="EMBL" id="GAI88344.1"/>
    </source>
</evidence>
<evidence type="ECO:0000256" key="1">
    <source>
        <dbReference type="ARBA" id="ARBA00022603"/>
    </source>
</evidence>
<dbReference type="PANTHER" id="PTHR12829:SF7">
    <property type="entry name" value="N6-ADENOSINE-METHYLTRANSFERASE CATALYTIC SUBUNIT"/>
    <property type="match status" value="1"/>
</dbReference>
<name>X1U7P2_9ZZZZ</name>
<dbReference type="GO" id="GO:0032259">
    <property type="term" value="P:methylation"/>
    <property type="evidence" value="ECO:0007669"/>
    <property type="project" value="UniProtKB-KW"/>
</dbReference>
<dbReference type="SUPFAM" id="SSF53335">
    <property type="entry name" value="S-adenosyl-L-methionine-dependent methyltransferases"/>
    <property type="match status" value="1"/>
</dbReference>
<dbReference type="Gene3D" id="3.40.50.150">
    <property type="entry name" value="Vaccinia Virus protein VP39"/>
    <property type="match status" value="1"/>
</dbReference>
<sequence>MNKMENKLTEIQEDWYQKLINDLRLLNFEGIVRTKHAIGKRILKDELKFERAEYGKKTIKNLADDLDVSKTDLYWCIQFVKKYPEISNALENRSWRYITQNLLPEHKEKPETPPMLSGTYRIIYADPPWQYRDQLIEGYGAAEHHYQTMSIQELCDMDFPKTTKNAVLFLWVTAPLLEECFEVIHAWGFEYKTNIVWYKKKHNFGHYTSVRHEHLLLCTKRICLPDIDEKPKSLMTIERTTRHSEKPE</sequence>
<dbReference type="GO" id="GO:0001734">
    <property type="term" value="F:mRNA m(6)A methyltransferase activity"/>
    <property type="evidence" value="ECO:0007669"/>
    <property type="project" value="UniProtKB-ARBA"/>
</dbReference>
<accession>X1U7P2</accession>
<keyword evidence="3" id="KW-0949">S-adenosyl-L-methionine</keyword>
<dbReference type="EMBL" id="BARW01022678">
    <property type="protein sequence ID" value="GAI88344.1"/>
    <property type="molecule type" value="Genomic_DNA"/>
</dbReference>
<organism evidence="4">
    <name type="scientific">marine sediment metagenome</name>
    <dbReference type="NCBI Taxonomy" id="412755"/>
    <lineage>
        <taxon>unclassified sequences</taxon>
        <taxon>metagenomes</taxon>
        <taxon>ecological metagenomes</taxon>
    </lineage>
</organism>
<comment type="caution">
    <text evidence="4">The sequence shown here is derived from an EMBL/GenBank/DDBJ whole genome shotgun (WGS) entry which is preliminary data.</text>
</comment>
<evidence type="ECO:0000256" key="3">
    <source>
        <dbReference type="ARBA" id="ARBA00022691"/>
    </source>
</evidence>
<dbReference type="InterPro" id="IPR029063">
    <property type="entry name" value="SAM-dependent_MTases_sf"/>
</dbReference>
<dbReference type="AlphaFoldDB" id="X1U7P2"/>